<evidence type="ECO:0000313" key="1">
    <source>
        <dbReference type="EMBL" id="GES87000.1"/>
    </source>
</evidence>
<reference evidence="1" key="1">
    <citation type="submission" date="2019-10" db="EMBL/GenBank/DDBJ databases">
        <title>Conservation and host-specific expression of non-tandemly repeated heterogenous ribosome RNA gene in arbuscular mycorrhizal fungi.</title>
        <authorList>
            <person name="Maeda T."/>
            <person name="Kobayashi Y."/>
            <person name="Nakagawa T."/>
            <person name="Ezawa T."/>
            <person name="Yamaguchi K."/>
            <person name="Bino T."/>
            <person name="Nishimoto Y."/>
            <person name="Shigenobu S."/>
            <person name="Kawaguchi M."/>
        </authorList>
    </citation>
    <scope>NUCLEOTIDE SEQUENCE</scope>
    <source>
        <strain evidence="1">HR1</strain>
    </source>
</reference>
<dbReference type="EMBL" id="BLAL01000162">
    <property type="protein sequence ID" value="GES87000.1"/>
    <property type="molecule type" value="Genomic_DNA"/>
</dbReference>
<proteinExistence type="predicted"/>
<comment type="caution">
    <text evidence="1">The sequence shown here is derived from an EMBL/GenBank/DDBJ whole genome shotgun (WGS) entry which is preliminary data.</text>
</comment>
<name>A0A8H3LJQ3_9GLOM</name>
<dbReference type="Proteomes" id="UP000615446">
    <property type="component" value="Unassembled WGS sequence"/>
</dbReference>
<accession>A0A8H3LJQ3</accession>
<sequence>MDSRNMIKENYSLIFNQNHSNLFPDHLNGKRWRLFNSSSVVLRKVIRNKMTCDLIKQNMINKKDIYRSVYVNHFKLNLRDLTILFY</sequence>
<evidence type="ECO:0000313" key="2">
    <source>
        <dbReference type="Proteomes" id="UP000615446"/>
    </source>
</evidence>
<protein>
    <submittedName>
        <fullName evidence="1">Uncharacterized protein</fullName>
    </submittedName>
</protein>
<dbReference type="AlphaFoldDB" id="A0A8H3LJQ3"/>
<organism evidence="1 2">
    <name type="scientific">Rhizophagus clarus</name>
    <dbReference type="NCBI Taxonomy" id="94130"/>
    <lineage>
        <taxon>Eukaryota</taxon>
        <taxon>Fungi</taxon>
        <taxon>Fungi incertae sedis</taxon>
        <taxon>Mucoromycota</taxon>
        <taxon>Glomeromycotina</taxon>
        <taxon>Glomeromycetes</taxon>
        <taxon>Glomerales</taxon>
        <taxon>Glomeraceae</taxon>
        <taxon>Rhizophagus</taxon>
    </lineage>
</organism>
<gene>
    <name evidence="1" type="ORF">RCL2_001402400</name>
</gene>